<evidence type="ECO:0000313" key="9">
    <source>
        <dbReference type="EMBL" id="MDX8336496.1"/>
    </source>
</evidence>
<dbReference type="NCBIfam" id="TIGR00033">
    <property type="entry name" value="aroC"/>
    <property type="match status" value="1"/>
</dbReference>
<evidence type="ECO:0000256" key="1">
    <source>
        <dbReference type="ARBA" id="ARBA00005044"/>
    </source>
</evidence>
<dbReference type="SUPFAM" id="SSF103263">
    <property type="entry name" value="Chorismate synthase, AroC"/>
    <property type="match status" value="1"/>
</dbReference>
<protein>
    <recommendedName>
        <fullName evidence="3 7">Chorismate synthase</fullName>
        <shortName evidence="7">CS</shortName>
        <ecNumber evidence="3 7">4.2.3.5</ecNumber>
    </recommendedName>
    <alternativeName>
        <fullName evidence="7">5-enolpyruvylshikimate-3-phosphate phospholyase</fullName>
    </alternativeName>
</protein>
<comment type="catalytic activity">
    <reaction evidence="7 8">
        <text>5-O-(1-carboxyvinyl)-3-phosphoshikimate = chorismate + phosphate</text>
        <dbReference type="Rhea" id="RHEA:21020"/>
        <dbReference type="ChEBI" id="CHEBI:29748"/>
        <dbReference type="ChEBI" id="CHEBI:43474"/>
        <dbReference type="ChEBI" id="CHEBI:57701"/>
        <dbReference type="EC" id="4.2.3.5"/>
    </reaction>
</comment>
<dbReference type="Pfam" id="PF01264">
    <property type="entry name" value="Chorismate_synt"/>
    <property type="match status" value="1"/>
</dbReference>
<feature type="binding site" evidence="7">
    <location>
        <position position="300"/>
    </location>
    <ligand>
        <name>FMN</name>
        <dbReference type="ChEBI" id="CHEBI:58210"/>
    </ligand>
</feature>
<dbReference type="PROSITE" id="PS00787">
    <property type="entry name" value="CHORISMATE_SYNTHASE_1"/>
    <property type="match status" value="1"/>
</dbReference>
<dbReference type="Proteomes" id="UP001279681">
    <property type="component" value="Unassembled WGS sequence"/>
</dbReference>
<dbReference type="EMBL" id="JAVIKH010000010">
    <property type="protein sequence ID" value="MDX8336496.1"/>
    <property type="molecule type" value="Genomic_DNA"/>
</dbReference>
<comment type="similarity">
    <text evidence="2 7 8">Belongs to the chorismate synthase family.</text>
</comment>
<keyword evidence="10" id="KW-1185">Reference proteome</keyword>
<keyword evidence="6 7" id="KW-0456">Lyase</keyword>
<evidence type="ECO:0000313" key="10">
    <source>
        <dbReference type="Proteomes" id="UP001279681"/>
    </source>
</evidence>
<evidence type="ECO:0000256" key="7">
    <source>
        <dbReference type="HAMAP-Rule" id="MF_00300"/>
    </source>
</evidence>
<name>A0ABU4WAF1_9FUSO</name>
<evidence type="ECO:0000256" key="6">
    <source>
        <dbReference type="ARBA" id="ARBA00023239"/>
    </source>
</evidence>
<organism evidence="9 10">
    <name type="scientific">Candidatus Cetobacterium colombiensis</name>
    <dbReference type="NCBI Taxonomy" id="3073100"/>
    <lineage>
        <taxon>Bacteria</taxon>
        <taxon>Fusobacteriati</taxon>
        <taxon>Fusobacteriota</taxon>
        <taxon>Fusobacteriia</taxon>
        <taxon>Fusobacteriales</taxon>
        <taxon>Fusobacteriaceae</taxon>
        <taxon>Cetobacterium</taxon>
    </lineage>
</organism>
<feature type="binding site" evidence="7">
    <location>
        <position position="46"/>
    </location>
    <ligand>
        <name>NADP(+)</name>
        <dbReference type="ChEBI" id="CHEBI:58349"/>
    </ligand>
</feature>
<accession>A0ABU4WAF1</accession>
<dbReference type="PANTHER" id="PTHR21085">
    <property type="entry name" value="CHORISMATE SYNTHASE"/>
    <property type="match status" value="1"/>
</dbReference>
<keyword evidence="7" id="KW-0521">NADP</keyword>
<dbReference type="InterPro" id="IPR020541">
    <property type="entry name" value="Chorismate_synthase_CS"/>
</dbReference>
<dbReference type="CDD" id="cd07304">
    <property type="entry name" value="Chorismate_synthase"/>
    <property type="match status" value="1"/>
</dbReference>
<dbReference type="EC" id="4.2.3.5" evidence="3 7"/>
<dbReference type="InterPro" id="IPR000453">
    <property type="entry name" value="Chorismate_synth"/>
</dbReference>
<dbReference type="RefSeq" id="WP_320313897.1">
    <property type="nucleotide sequence ID" value="NZ_JAVIKH010000010.1"/>
</dbReference>
<feature type="binding site" evidence="7">
    <location>
        <begin position="123"/>
        <end position="125"/>
    </location>
    <ligand>
        <name>FMN</name>
        <dbReference type="ChEBI" id="CHEBI:58210"/>
    </ligand>
</feature>
<dbReference type="Gene3D" id="3.60.150.10">
    <property type="entry name" value="Chorismate synthase AroC"/>
    <property type="match status" value="1"/>
</dbReference>
<dbReference type="HAMAP" id="MF_00300">
    <property type="entry name" value="Chorismate_synth"/>
    <property type="match status" value="1"/>
</dbReference>
<evidence type="ECO:0000256" key="5">
    <source>
        <dbReference type="ARBA" id="ARBA00023141"/>
    </source>
</evidence>
<feature type="binding site" evidence="7">
    <location>
        <position position="258"/>
    </location>
    <ligand>
        <name>FMN</name>
        <dbReference type="ChEBI" id="CHEBI:58210"/>
    </ligand>
</feature>
<gene>
    <name evidence="7 9" type="primary">aroC</name>
    <name evidence="9" type="ORF">RFV38_08310</name>
</gene>
<keyword evidence="4 7" id="KW-0028">Amino-acid biosynthesis</keyword>
<comment type="subunit">
    <text evidence="7">Homotetramer.</text>
</comment>
<reference evidence="10" key="1">
    <citation type="submission" date="2023-07" db="EMBL/GenBank/DDBJ databases">
        <authorList>
            <person name="Colorado M.A."/>
            <person name="Villamil L.M."/>
            <person name="Melo J.F."/>
            <person name="Rodriguez J.A."/>
            <person name="Ruiz R.Y."/>
        </authorList>
    </citation>
    <scope>NUCLEOTIDE SEQUENCE [LARGE SCALE GENOMIC DNA]</scope>
    <source>
        <strain evidence="10">C33</strain>
    </source>
</reference>
<comment type="function">
    <text evidence="7">Catalyzes the anti-1,4-elimination of the C-3 phosphate and the C-6 proR hydrogen from 5-enolpyruvylshikimate-3-phosphate (EPSP) to yield chorismate, which is the branch point compound that serves as the starting substrate for the three terminal pathways of aromatic amino acid biosynthesis. This reaction introduces a second double bond into the aromatic ring system.</text>
</comment>
<keyword evidence="7" id="KW-0274">FAD</keyword>
<dbReference type="PANTHER" id="PTHR21085:SF0">
    <property type="entry name" value="CHORISMATE SYNTHASE"/>
    <property type="match status" value="1"/>
</dbReference>
<sequence length="333" mass="35972">MNSFGSLFRVHIYGESHGSGIGVLIDGVPAGIKLTIDDFLLDLSKRKPGSLGTTPRKESDLPKFVSGIFNEFTTGSPINIFFENNNTDSKVYSDFKSHPRPGHADFAATQKYSGFNDIRGGGHFSGRLTLALVAAGVVAKKILKNTSFVSQIEKIGVLNKEEFHDNLNEYLSKVQTSGDSLGGTISLRVKNIPIGLGEPFFNSVESTISSIVFSIPGVKGIEFGSGFEGVELLGSKFNDCFIDKNGRTASNNNGGINGGISNGNDIFLKIAVKPTSSIFKSQDTFNFKDNCVQPLTINGRHDVAFVLRVPIVLENSVAIALADLYLQNKKIHF</sequence>
<dbReference type="GO" id="GO:0004107">
    <property type="term" value="F:chorismate synthase activity"/>
    <property type="evidence" value="ECO:0007669"/>
    <property type="project" value="UniProtKB-EC"/>
</dbReference>
<keyword evidence="5 7" id="KW-0057">Aromatic amino acid biosynthesis</keyword>
<comment type="caution">
    <text evidence="7">Lacks conserved residue(s) required for the propagation of feature annotation.</text>
</comment>
<dbReference type="InterPro" id="IPR035904">
    <property type="entry name" value="Chorismate_synth_AroC_sf"/>
</dbReference>
<evidence type="ECO:0000256" key="8">
    <source>
        <dbReference type="RuleBase" id="RU000605"/>
    </source>
</evidence>
<proteinExistence type="inferred from homology"/>
<evidence type="ECO:0000256" key="4">
    <source>
        <dbReference type="ARBA" id="ARBA00022605"/>
    </source>
</evidence>
<evidence type="ECO:0000256" key="3">
    <source>
        <dbReference type="ARBA" id="ARBA00013036"/>
    </source>
</evidence>
<feature type="binding site" evidence="7">
    <location>
        <begin position="273"/>
        <end position="277"/>
    </location>
    <ligand>
        <name>FMN</name>
        <dbReference type="ChEBI" id="CHEBI:58210"/>
    </ligand>
</feature>
<evidence type="ECO:0000256" key="2">
    <source>
        <dbReference type="ARBA" id="ARBA00008014"/>
    </source>
</evidence>
<comment type="cofactor">
    <cofactor evidence="7 8">
        <name>FMNH2</name>
        <dbReference type="ChEBI" id="CHEBI:57618"/>
    </cofactor>
    <text evidence="7 8">Reduced FMN (FMNH(2)).</text>
</comment>
<comment type="pathway">
    <text evidence="1 7 8">Metabolic intermediate biosynthesis; chorismate biosynthesis; chorismate from D-erythrose 4-phosphate and phosphoenolpyruvate: step 7/7.</text>
</comment>
<dbReference type="PROSITE" id="PS00788">
    <property type="entry name" value="CHORISMATE_SYNTHASE_2"/>
    <property type="match status" value="1"/>
</dbReference>
<keyword evidence="7" id="KW-0285">Flavoprotein</keyword>
<keyword evidence="7" id="KW-0288">FMN</keyword>
<dbReference type="PIRSF" id="PIRSF001456">
    <property type="entry name" value="Chorismate_synth"/>
    <property type="match status" value="1"/>
</dbReference>
<comment type="caution">
    <text evidence="9">The sequence shown here is derived from an EMBL/GenBank/DDBJ whole genome shotgun (WGS) entry which is preliminary data.</text>
</comment>